<dbReference type="SUPFAM" id="SSF81383">
    <property type="entry name" value="F-box domain"/>
    <property type="match status" value="1"/>
</dbReference>
<evidence type="ECO:0000259" key="1">
    <source>
        <dbReference type="Pfam" id="PF12937"/>
    </source>
</evidence>
<reference evidence="2 3" key="1">
    <citation type="submission" date="2016-05" db="EMBL/GenBank/DDBJ databases">
        <title>Genome sequencing reveals origins of a unique bacterial endosymbiosis in the earliest lineages of terrestrial Fungi.</title>
        <authorList>
            <consortium name="DOE Joint Genome Institute"/>
            <person name="Uehling J."/>
            <person name="Gryganskyi A."/>
            <person name="Hameed K."/>
            <person name="Tschaplinski T."/>
            <person name="Misztal P."/>
            <person name="Wu S."/>
            <person name="Desiro A."/>
            <person name="Vande Pol N."/>
            <person name="Du Z.-Y."/>
            <person name="Zienkiewicz A."/>
            <person name="Zienkiewicz K."/>
            <person name="Morin E."/>
            <person name="Tisserant E."/>
            <person name="Splivallo R."/>
            <person name="Hainaut M."/>
            <person name="Henrissat B."/>
            <person name="Ohm R."/>
            <person name="Kuo A."/>
            <person name="Yan J."/>
            <person name="Lipzen A."/>
            <person name="Nolan M."/>
            <person name="Labutti K."/>
            <person name="Barry K."/>
            <person name="Goldstein A."/>
            <person name="Labbe J."/>
            <person name="Schadt C."/>
            <person name="Tuskan G."/>
            <person name="Grigoriev I."/>
            <person name="Martin F."/>
            <person name="Vilgalys R."/>
            <person name="Bonito G."/>
        </authorList>
    </citation>
    <scope>NUCLEOTIDE SEQUENCE [LARGE SCALE GENOMIC DNA]</scope>
    <source>
        <strain evidence="2 3">AG-77</strain>
    </source>
</reference>
<feature type="domain" description="F-box" evidence="1">
    <location>
        <begin position="8"/>
        <end position="47"/>
    </location>
</feature>
<dbReference type="InterPro" id="IPR032675">
    <property type="entry name" value="LRR_dom_sf"/>
</dbReference>
<dbReference type="AlphaFoldDB" id="A0A197KF26"/>
<evidence type="ECO:0000313" key="2">
    <source>
        <dbReference type="EMBL" id="OAQ35281.1"/>
    </source>
</evidence>
<dbReference type="SUPFAM" id="SSF52047">
    <property type="entry name" value="RNI-like"/>
    <property type="match status" value="1"/>
</dbReference>
<protein>
    <recommendedName>
        <fullName evidence="1">F-box domain-containing protein</fullName>
    </recommendedName>
</protein>
<dbReference type="OrthoDB" id="2432222at2759"/>
<dbReference type="Proteomes" id="UP000078512">
    <property type="component" value="Unassembled WGS sequence"/>
</dbReference>
<dbReference type="InterPro" id="IPR001810">
    <property type="entry name" value="F-box_dom"/>
</dbReference>
<sequence length="533" mass="60933">MTHPLDLPEILIHVASFLNTRDRKSCLLVCKPWHQTFIPLIWENVYLWTYNRHQWPSIDAIDRHAHHITNLTYFSNPPLEYLSLPGLRQVRFLSLFYDGLPSGIMNSTYWDAATVIIRQNLALESLKLYDTWPTIDTAERFWDAVAGHAGIKEISVHGAMNLECPSGEMDRPDHGLWRICQSQLESLRLSHMSIPANPDALLLGDDIGTTFPRMKKLSHILVKDTIKPEDQNADILLRRFAGLPCLGQVRFLARCPNLKDLEMRFSYTHDCPRDAIVQRFAAGFWPLLTRVVLSVAGFTDKELAQIAGSLGAAPVEELLVPESSFGYQTLAAFENQSLFRNIRKMDFYDSKVLGWAARESSAVVQTILERCPVLEDFTANYLLASDVAHGQEWVSTGMKKLKVDIIVDNDNKEEEKGKEKEMKSRKELHVAVFERLGKLHQLDTLALLSRTLTSAVELESRMSLDLRHGLGLLENVLQLEVLSFSNQQVFEEEDVRWIKDHWKKLRQISRPLDADPERMRELDSAMYLSGVNM</sequence>
<dbReference type="EMBL" id="KV442015">
    <property type="protein sequence ID" value="OAQ35281.1"/>
    <property type="molecule type" value="Genomic_DNA"/>
</dbReference>
<dbReference type="Pfam" id="PF12937">
    <property type="entry name" value="F-box-like"/>
    <property type="match status" value="1"/>
</dbReference>
<dbReference type="Gene3D" id="1.20.1280.50">
    <property type="match status" value="1"/>
</dbReference>
<keyword evidence="3" id="KW-1185">Reference proteome</keyword>
<proteinExistence type="predicted"/>
<dbReference type="InterPro" id="IPR036047">
    <property type="entry name" value="F-box-like_dom_sf"/>
</dbReference>
<name>A0A197KF26_9FUNG</name>
<gene>
    <name evidence="2" type="ORF">K457DRAFT_133101</name>
</gene>
<organism evidence="2 3">
    <name type="scientific">Linnemannia elongata AG-77</name>
    <dbReference type="NCBI Taxonomy" id="1314771"/>
    <lineage>
        <taxon>Eukaryota</taxon>
        <taxon>Fungi</taxon>
        <taxon>Fungi incertae sedis</taxon>
        <taxon>Mucoromycota</taxon>
        <taxon>Mortierellomycotina</taxon>
        <taxon>Mortierellomycetes</taxon>
        <taxon>Mortierellales</taxon>
        <taxon>Mortierellaceae</taxon>
        <taxon>Linnemannia</taxon>
    </lineage>
</organism>
<dbReference type="CDD" id="cd09917">
    <property type="entry name" value="F-box_SF"/>
    <property type="match status" value="1"/>
</dbReference>
<evidence type="ECO:0000313" key="3">
    <source>
        <dbReference type="Proteomes" id="UP000078512"/>
    </source>
</evidence>
<dbReference type="Gene3D" id="3.80.10.10">
    <property type="entry name" value="Ribonuclease Inhibitor"/>
    <property type="match status" value="1"/>
</dbReference>
<accession>A0A197KF26</accession>